<reference evidence="1" key="1">
    <citation type="journal article" date="2004" name="Genome Res.">
        <title>The status, quality, and expansion of the NIH full-length cDNA project: the Mammalian Gene Collection (MGC).</title>
        <authorList>
            <consortium name="The MGC Project Team"/>
            <person name="Gerhard D.S."/>
            <person name="Wagner L."/>
            <person name="Feingold E.A."/>
            <person name="Shenmen C.M."/>
            <person name="Grouse L.H."/>
            <person name="Schuler G."/>
            <person name="Klein S.L."/>
            <person name="Old S."/>
            <person name="Rasooly R."/>
            <person name="Good P."/>
            <person name="Guyer M."/>
            <person name="Peck A.M."/>
            <person name="Derge J.G."/>
            <person name="Lipman D."/>
            <person name="Collins F.S."/>
            <person name="Jang W."/>
            <person name="Sherry S."/>
            <person name="Feolo M."/>
            <person name="Misquitta L."/>
            <person name="Lee E."/>
            <person name="Rotmistrovsky K."/>
            <person name="Greenhut S.F."/>
            <person name="Schaefer C.F."/>
            <person name="Buetow K."/>
            <person name="Bonner T.I."/>
            <person name="Haussler D."/>
            <person name="Kent J."/>
            <person name="Kiekhaus M."/>
            <person name="Furey T."/>
            <person name="Brent M."/>
            <person name="Prange C."/>
            <person name="Schreiber K."/>
            <person name="Shapiro N."/>
            <person name="Bhat N.K."/>
            <person name="Hopkins R.F."/>
            <person name="Hsie F."/>
            <person name="Driscoll T."/>
            <person name="Soares M.B."/>
            <person name="Casavant T.L."/>
            <person name="Scheetz T.E."/>
            <person name="Brown-stein M.J."/>
            <person name="Usdin T.B."/>
            <person name="Toshiyuki S."/>
            <person name="Carninci P."/>
            <person name="Piao Y."/>
            <person name="Dudekula D.B."/>
            <person name="Ko M.S."/>
            <person name="Kawakami K."/>
            <person name="Suzuki Y."/>
            <person name="Sugano S."/>
            <person name="Gruber C.E."/>
            <person name="Smith M.R."/>
            <person name="Simmons B."/>
            <person name="Moore T."/>
            <person name="Waterman R."/>
            <person name="Johnson S.L."/>
            <person name="Ruan Y."/>
            <person name="Wei C.L."/>
            <person name="Mathavan S."/>
            <person name="Gunaratne P.H."/>
            <person name="Wu J."/>
            <person name="Garcia A.M."/>
            <person name="Hulyk S.W."/>
            <person name="Fuh E."/>
            <person name="Yuan Y."/>
            <person name="Sneed A."/>
            <person name="Kowis C."/>
            <person name="Hodgson A."/>
            <person name="Muzny D.M."/>
            <person name="McPherson J."/>
            <person name="Gibbs R.A."/>
            <person name="Fahey J."/>
            <person name="Helton E."/>
            <person name="Ketteman M."/>
            <person name="Madan A."/>
            <person name="Rodrigues S."/>
            <person name="Sanchez A."/>
            <person name="Whiting M."/>
            <person name="Madari A."/>
            <person name="Young A.C."/>
            <person name="Wetherby K.D."/>
            <person name="Granite S.J."/>
            <person name="Kwong P.N."/>
            <person name="Brinkley C.P."/>
            <person name="Pearson R.L."/>
            <person name="Bouffard G.G."/>
            <person name="Blakesly R.W."/>
            <person name="Green E.D."/>
            <person name="Dickson M.C."/>
            <person name="Rodriguez A.C."/>
            <person name="Grimwood J."/>
            <person name="Schmutz J."/>
            <person name="Myers R.M."/>
            <person name="Butterfield Y.S."/>
            <person name="Griffith M."/>
            <person name="Griffith O.L."/>
            <person name="Krzywinski M.I."/>
            <person name="Liao N."/>
            <person name="Morin R."/>
            <person name="Morrin R."/>
            <person name="Palmquist D."/>
            <person name="Petrescu A.S."/>
            <person name="Skalska U."/>
            <person name="Smailus D.E."/>
            <person name="Stott J.M."/>
            <person name="Schnerch A."/>
            <person name="Schein J.E."/>
            <person name="Jones S.J."/>
            <person name="Holt R.A."/>
            <person name="Baross A."/>
            <person name="Marra M.A."/>
            <person name="Clifton S."/>
            <person name="Makowski K.A."/>
            <person name="Bosak S."/>
            <person name="Malek J."/>
        </authorList>
    </citation>
    <scope>NUCLEOTIDE SEQUENCE [LARGE SCALE MRNA]</scope>
    <source>
        <strain evidence="1">Czech II</strain>
        <tissue evidence="1">Mammary tumor metastatized to lung. MMTV-LTR/Wnt1 model. Expression driven by an MMTV-LTR enhancer.</tissue>
    </source>
</reference>
<accession>Q8K3D0</accession>
<evidence type="ECO:0000313" key="2">
    <source>
        <dbReference type="MGI" id="MGI:1916649"/>
    </source>
</evidence>
<dbReference type="OrthoDB" id="5919401at2759"/>
<dbReference type="MGI" id="MGI:1916649">
    <property type="gene designation" value="1700025G04Rik"/>
</dbReference>
<sequence>MGGLADPKVPLQSYVSPLQMLWDKLVECLE</sequence>
<name>Q8K3D0_MOUSE</name>
<dbReference type="AlphaFoldDB" id="Q8K3D0"/>
<proteinExistence type="evidence at transcript level"/>
<evidence type="ECO:0000313" key="1">
    <source>
        <dbReference type="EMBL" id="AAH22177.1"/>
    </source>
</evidence>
<dbReference type="EMBL" id="BC022177">
    <property type="protein sequence ID" value="AAH22177.1"/>
    <property type="molecule type" value="mRNA"/>
</dbReference>
<organism evidence="1">
    <name type="scientific">Mus musculus</name>
    <name type="common">Mouse</name>
    <dbReference type="NCBI Taxonomy" id="10090"/>
    <lineage>
        <taxon>Eukaryota</taxon>
        <taxon>Metazoa</taxon>
        <taxon>Chordata</taxon>
        <taxon>Craniata</taxon>
        <taxon>Vertebrata</taxon>
        <taxon>Euteleostomi</taxon>
        <taxon>Mammalia</taxon>
        <taxon>Eutheria</taxon>
        <taxon>Euarchontoglires</taxon>
        <taxon>Glires</taxon>
        <taxon>Rodentia</taxon>
        <taxon>Myomorpha</taxon>
        <taxon>Muroidea</taxon>
        <taxon>Muridae</taxon>
        <taxon>Murinae</taxon>
        <taxon>Mus</taxon>
        <taxon>Mus</taxon>
    </lineage>
</organism>
<gene>
    <name evidence="2" type="primary">1700025G04Rik</name>
</gene>
<dbReference type="AGR" id="MGI:1916649"/>
<protein>
    <submittedName>
        <fullName evidence="1">ENSMUSG00000073540 protein</fullName>
    </submittedName>
</protein>